<dbReference type="Proteomes" id="UP000027586">
    <property type="component" value="Unassembled WGS sequence"/>
</dbReference>
<feature type="region of interest" description="Disordered" evidence="2">
    <location>
        <begin position="43"/>
        <end position="150"/>
    </location>
</feature>
<proteinExistence type="predicted"/>
<keyword evidence="1" id="KW-0863">Zinc-finger</keyword>
<dbReference type="InterPro" id="IPR036875">
    <property type="entry name" value="Znf_CCHC_sf"/>
</dbReference>
<dbReference type="PROSITE" id="PS50158">
    <property type="entry name" value="ZF_CCHC"/>
    <property type="match status" value="1"/>
</dbReference>
<dbReference type="SUPFAM" id="SSF57756">
    <property type="entry name" value="Retrovirus zinc finger-like domains"/>
    <property type="match status" value="1"/>
</dbReference>
<feature type="compositionally biased region" description="Polar residues" evidence="2">
    <location>
        <begin position="136"/>
        <end position="150"/>
    </location>
</feature>
<feature type="compositionally biased region" description="Polar residues" evidence="2">
    <location>
        <begin position="63"/>
        <end position="83"/>
    </location>
</feature>
<organism evidence="4 5">
    <name type="scientific">Lichtheimia corymbifera JMRC:FSU:9682</name>
    <dbReference type="NCBI Taxonomy" id="1263082"/>
    <lineage>
        <taxon>Eukaryota</taxon>
        <taxon>Fungi</taxon>
        <taxon>Fungi incertae sedis</taxon>
        <taxon>Mucoromycota</taxon>
        <taxon>Mucoromycotina</taxon>
        <taxon>Mucoromycetes</taxon>
        <taxon>Mucorales</taxon>
        <taxon>Lichtheimiaceae</taxon>
        <taxon>Lichtheimia</taxon>
    </lineage>
</organism>
<dbReference type="VEuPathDB" id="FungiDB:LCOR_06005.1"/>
<keyword evidence="1" id="KW-0479">Metal-binding</keyword>
<keyword evidence="1" id="KW-0862">Zinc</keyword>
<evidence type="ECO:0000313" key="5">
    <source>
        <dbReference type="Proteomes" id="UP000027586"/>
    </source>
</evidence>
<dbReference type="GO" id="GO:0003676">
    <property type="term" value="F:nucleic acid binding"/>
    <property type="evidence" value="ECO:0007669"/>
    <property type="project" value="InterPro"/>
</dbReference>
<accession>A0A068RX99</accession>
<feature type="compositionally biased region" description="Polar residues" evidence="2">
    <location>
        <begin position="94"/>
        <end position="106"/>
    </location>
</feature>
<keyword evidence="5" id="KW-1185">Reference proteome</keyword>
<feature type="compositionally biased region" description="Low complexity" evidence="2">
    <location>
        <begin position="84"/>
        <end position="93"/>
    </location>
</feature>
<feature type="domain" description="CCHC-type" evidence="3">
    <location>
        <begin position="6"/>
        <end position="21"/>
    </location>
</feature>
<name>A0A068RX99_9FUNG</name>
<evidence type="ECO:0000313" key="4">
    <source>
        <dbReference type="EMBL" id="CDH54788.1"/>
    </source>
</evidence>
<dbReference type="SMART" id="SM00343">
    <property type="entry name" value="ZnF_C2HC"/>
    <property type="match status" value="1"/>
</dbReference>
<evidence type="ECO:0000256" key="2">
    <source>
        <dbReference type="SAM" id="MobiDB-lite"/>
    </source>
</evidence>
<dbReference type="GO" id="GO:0008270">
    <property type="term" value="F:zinc ion binding"/>
    <property type="evidence" value="ECO:0007669"/>
    <property type="project" value="UniProtKB-KW"/>
</dbReference>
<evidence type="ECO:0000256" key="1">
    <source>
        <dbReference type="PROSITE-ProRule" id="PRU00047"/>
    </source>
</evidence>
<dbReference type="InterPro" id="IPR001878">
    <property type="entry name" value="Znf_CCHC"/>
</dbReference>
<reference evidence="4" key="1">
    <citation type="submission" date="2013-08" db="EMBL/GenBank/DDBJ databases">
        <title>Gene expansion shapes genome architecture in the human pathogen Lichtheimia corymbifera: an evolutionary genomics analysis in the ancient terrestrial Mucorales (Mucoromycotina).</title>
        <authorList>
            <person name="Schwartze V.U."/>
            <person name="Winter S."/>
            <person name="Shelest E."/>
            <person name="Marcet-Houben M."/>
            <person name="Horn F."/>
            <person name="Wehner S."/>
            <person name="Hoffmann K."/>
            <person name="Riege K."/>
            <person name="Sammeth M."/>
            <person name="Nowrousian M."/>
            <person name="Valiante V."/>
            <person name="Linde J."/>
            <person name="Jacobsen I.D."/>
            <person name="Marz M."/>
            <person name="Brakhage A.A."/>
            <person name="Gabaldon T."/>
            <person name="Bocker S."/>
            <person name="Voigt K."/>
        </authorList>
    </citation>
    <scope>NUCLEOTIDE SEQUENCE [LARGE SCALE GENOMIC DNA]</scope>
    <source>
        <strain evidence="4">FSU 9682</strain>
    </source>
</reference>
<sequence>MQDITCFYCHKPGHFRRNCSELRKAKTLQEMNQLSDSQLLETYPSTNQPEEDHDNSTNDQHTDSASQPATDDQHMTDSNVNRDSTTTTAISTSDNILNQHTSSQPIDNDHNMLDNNDDDQYIPTTKKQKTASATSLRITRSMSQHIQQSQ</sequence>
<dbReference type="Gene3D" id="4.10.60.10">
    <property type="entry name" value="Zinc finger, CCHC-type"/>
    <property type="match status" value="1"/>
</dbReference>
<evidence type="ECO:0000259" key="3">
    <source>
        <dbReference type="PROSITE" id="PS50158"/>
    </source>
</evidence>
<protein>
    <recommendedName>
        <fullName evidence="3">CCHC-type domain-containing protein</fullName>
    </recommendedName>
</protein>
<gene>
    <name evidence="4" type="ORF">LCOR_06005.1</name>
</gene>
<dbReference type="AlphaFoldDB" id="A0A068RX99"/>
<dbReference type="OrthoDB" id="432102at2759"/>
<comment type="caution">
    <text evidence="4">The sequence shown here is derived from an EMBL/GenBank/DDBJ whole genome shotgun (WGS) entry which is preliminary data.</text>
</comment>
<dbReference type="EMBL" id="CBTN010000025">
    <property type="protein sequence ID" value="CDH54788.1"/>
    <property type="molecule type" value="Genomic_DNA"/>
</dbReference>